<evidence type="ECO:0000256" key="1">
    <source>
        <dbReference type="ARBA" id="ARBA00022723"/>
    </source>
</evidence>
<evidence type="ECO:0000256" key="3">
    <source>
        <dbReference type="ARBA" id="ARBA00022771"/>
    </source>
</evidence>
<keyword evidence="1 6" id="KW-0479">Metal-binding</keyword>
<dbReference type="GO" id="GO:0003677">
    <property type="term" value="F:DNA binding"/>
    <property type="evidence" value="ECO:0007669"/>
    <property type="project" value="UniProtKB-KW"/>
</dbReference>
<dbReference type="GO" id="GO:0006355">
    <property type="term" value="P:regulation of DNA-templated transcription"/>
    <property type="evidence" value="ECO:0007669"/>
    <property type="project" value="UniProtKB-ARBA"/>
</dbReference>
<dbReference type="PANTHER" id="PTHR14493">
    <property type="entry name" value="UNKEMPT FAMILY MEMBER"/>
    <property type="match status" value="1"/>
</dbReference>
<evidence type="ECO:0000256" key="6">
    <source>
        <dbReference type="PROSITE-ProRule" id="PRU00723"/>
    </source>
</evidence>
<dbReference type="InterPro" id="IPR057444">
    <property type="entry name" value="Znf-CCCH_AtC3H23-like"/>
</dbReference>
<evidence type="ECO:0000256" key="4">
    <source>
        <dbReference type="ARBA" id="ARBA00022833"/>
    </source>
</evidence>
<organism evidence="8 9">
    <name type="scientific">Glycine soja</name>
    <name type="common">Wild soybean</name>
    <dbReference type="NCBI Taxonomy" id="3848"/>
    <lineage>
        <taxon>Eukaryota</taxon>
        <taxon>Viridiplantae</taxon>
        <taxon>Streptophyta</taxon>
        <taxon>Embryophyta</taxon>
        <taxon>Tracheophyta</taxon>
        <taxon>Spermatophyta</taxon>
        <taxon>Magnoliopsida</taxon>
        <taxon>eudicotyledons</taxon>
        <taxon>Gunneridae</taxon>
        <taxon>Pentapetalae</taxon>
        <taxon>rosids</taxon>
        <taxon>fabids</taxon>
        <taxon>Fabales</taxon>
        <taxon>Fabaceae</taxon>
        <taxon>Papilionoideae</taxon>
        <taxon>50 kb inversion clade</taxon>
        <taxon>NPAAA clade</taxon>
        <taxon>indigoferoid/millettioid clade</taxon>
        <taxon>Phaseoleae</taxon>
        <taxon>Glycine</taxon>
        <taxon>Glycine subgen. Soja</taxon>
    </lineage>
</organism>
<name>A0A445HP05_GLYSO</name>
<sequence>MSSVFSEHKFQLQPSHQLLSLKKSLRDIDIPVPPRKLLTRRSAAVHDVSGDMFSDDTLRHKYLPHNGSTDSSDDDSGDPYASDQFRMFEFKVRRCTRSRSHDWTDCPFVHPGEKARRRDPRRFHYSATVCPEFRRGQCDRGDACEFSHGVFECWLHPSRYRTEACKDGRNCKRKVCFFAHTPRQLRVLHSNENSNKKKCTNMSPHNNNNNTNNCCLVCHCSSSTRSPTSTLFGMSHFSPPLSPPSPSSPSRFETNHHHGVVKYNKDVLSELMCSMEGLNFGEASLLSAASKPHNNFSSWLDVSEDHNQKQFSTLSPTITACGSFSNNGNGRFLREESGVVDDVISPDLAWVNELLM</sequence>
<feature type="zinc finger region" description="C3H1-type" evidence="6">
    <location>
        <begin position="125"/>
        <end position="151"/>
    </location>
</feature>
<comment type="caution">
    <text evidence="8">The sequence shown here is derived from an EMBL/GenBank/DDBJ whole genome shotgun (WGS) entry which is preliminary data.</text>
</comment>
<keyword evidence="2" id="KW-0677">Repeat</keyword>
<dbReference type="Proteomes" id="UP000289340">
    <property type="component" value="Chromosome 12"/>
</dbReference>
<reference evidence="8 9" key="1">
    <citation type="submission" date="2018-09" db="EMBL/GenBank/DDBJ databases">
        <title>A high-quality reference genome of wild soybean provides a powerful tool to mine soybean genomes.</title>
        <authorList>
            <person name="Xie M."/>
            <person name="Chung C.Y.L."/>
            <person name="Li M.-W."/>
            <person name="Wong F.-L."/>
            <person name="Chan T.-F."/>
            <person name="Lam H.-M."/>
        </authorList>
    </citation>
    <scope>NUCLEOTIDE SEQUENCE [LARGE SCALE GENOMIC DNA]</scope>
    <source>
        <strain evidence="9">cv. W05</strain>
        <tissue evidence="8">Hypocotyl of etiolated seedlings</tissue>
    </source>
</reference>
<dbReference type="Pfam" id="PF00642">
    <property type="entry name" value="zf-CCCH"/>
    <property type="match status" value="1"/>
</dbReference>
<keyword evidence="5" id="KW-0238">DNA-binding</keyword>
<dbReference type="PROSITE" id="PS50103">
    <property type="entry name" value="ZF_C3H1"/>
    <property type="match status" value="1"/>
</dbReference>
<evidence type="ECO:0000259" key="7">
    <source>
        <dbReference type="PROSITE" id="PS50103"/>
    </source>
</evidence>
<feature type="domain" description="C3H1-type" evidence="7">
    <location>
        <begin position="125"/>
        <end position="151"/>
    </location>
</feature>
<protein>
    <submittedName>
        <fullName evidence="8">Zinc finger CCCH domain-containing protein 2</fullName>
    </submittedName>
</protein>
<keyword evidence="4 6" id="KW-0862">Zinc</keyword>
<accession>A0A445HP05</accession>
<evidence type="ECO:0000256" key="2">
    <source>
        <dbReference type="ARBA" id="ARBA00022737"/>
    </source>
</evidence>
<evidence type="ECO:0000313" key="8">
    <source>
        <dbReference type="EMBL" id="RZB75433.1"/>
    </source>
</evidence>
<dbReference type="Gramene" id="XM_028337912.1">
    <property type="protein sequence ID" value="XP_028193713.1"/>
    <property type="gene ID" value="LOC114379279"/>
</dbReference>
<gene>
    <name evidence="8" type="ORF">D0Y65_034049</name>
</gene>
<dbReference type="EMBL" id="QZWG01000012">
    <property type="protein sequence ID" value="RZB75433.1"/>
    <property type="molecule type" value="Genomic_DNA"/>
</dbReference>
<keyword evidence="9" id="KW-1185">Reference proteome</keyword>
<dbReference type="AlphaFoldDB" id="A0A445HP05"/>
<dbReference type="FunFam" id="3.30.1370.210:FF:000009">
    <property type="entry name" value="Zinc finger CCCH domain-containing protein 66"/>
    <property type="match status" value="1"/>
</dbReference>
<dbReference type="Pfam" id="PF25512">
    <property type="entry name" value="zf-CCCH_AtC3H23"/>
    <property type="match status" value="1"/>
</dbReference>
<dbReference type="Gene3D" id="3.30.1370.210">
    <property type="match status" value="1"/>
</dbReference>
<keyword evidence="3 6" id="KW-0863">Zinc-finger</keyword>
<dbReference type="SMART" id="SM00356">
    <property type="entry name" value="ZnF_C3H1"/>
    <property type="match status" value="2"/>
</dbReference>
<proteinExistence type="predicted"/>
<evidence type="ECO:0000256" key="5">
    <source>
        <dbReference type="ARBA" id="ARBA00023125"/>
    </source>
</evidence>
<dbReference type="InterPro" id="IPR045234">
    <property type="entry name" value="Unkempt-like"/>
</dbReference>
<evidence type="ECO:0000313" key="9">
    <source>
        <dbReference type="Proteomes" id="UP000289340"/>
    </source>
</evidence>
<dbReference type="PANTHER" id="PTHR14493:SF90">
    <property type="entry name" value="ZINC FINGER CCCH DOMAIN-CONTAINING PROTEIN 2"/>
    <property type="match status" value="1"/>
</dbReference>
<dbReference type="InterPro" id="IPR000571">
    <property type="entry name" value="Znf_CCCH"/>
</dbReference>
<dbReference type="GO" id="GO:0008270">
    <property type="term" value="F:zinc ion binding"/>
    <property type="evidence" value="ECO:0007669"/>
    <property type="project" value="UniProtKB-KW"/>
</dbReference>